<sequence>MTVEFTVFKGSENQGIVESTTRRDEPTGNEVLVKITHSGICGTDEHYKHADMVLGHEGVGTVEQIGERVTQFKVGDVVGWGYTHKTCGECEQCLLGQDQYCPNREQYGTHNFHQGSFGSHAIWDASFLFKVPDGLAPEHAAPLMCGGATVFEVIESYNIRPTQRVGVVGIGGLGHLAIQFLAKMGASVVVFSSTDSKREEAMRLGATEFYATKGVESFDMAKLDHLMVTTSFLPDWKPFLSVMKPKSTIYPLTVDFSDLVIPIMPIVLAGINIQGTVVAARSVHKRMLDFAARNHVTPLIEQFPLTKSGVEEGMTRLREGKMRLSAACARRQREAAARFSILDPLSRRDSPAPSGPVSSALTSAGRVSPTLTPDGTTTHSYDTPSDLSSVLGPKPSYDHPYPYYEQYPTPSRSRVLM</sequence>
<dbReference type="Pfam" id="PF08240">
    <property type="entry name" value="ADH_N"/>
    <property type="match status" value="1"/>
</dbReference>
<dbReference type="GO" id="GO:0008270">
    <property type="term" value="F:zinc ion binding"/>
    <property type="evidence" value="ECO:0007669"/>
    <property type="project" value="InterPro"/>
</dbReference>
<evidence type="ECO:0000256" key="1">
    <source>
        <dbReference type="ARBA" id="ARBA00001947"/>
    </source>
</evidence>
<evidence type="ECO:0000256" key="3">
    <source>
        <dbReference type="ARBA" id="ARBA00022833"/>
    </source>
</evidence>
<protein>
    <submittedName>
        <fullName evidence="8">NAD(P)-dependent alcohol dehydrogenase protein</fullName>
    </submittedName>
</protein>
<keyword evidence="9" id="KW-1185">Reference proteome</keyword>
<dbReference type="InterPro" id="IPR013154">
    <property type="entry name" value="ADH-like_N"/>
</dbReference>
<gene>
    <name evidence="8" type="ORF">MVEN_00818700</name>
</gene>
<name>A0A8H6YDI9_9AGAR</name>
<dbReference type="CDD" id="cd05283">
    <property type="entry name" value="CAD1"/>
    <property type="match status" value="1"/>
</dbReference>
<keyword evidence="3 5" id="KW-0862">Zinc</keyword>
<dbReference type="Gene3D" id="3.90.180.10">
    <property type="entry name" value="Medium-chain alcohol dehydrogenases, catalytic domain"/>
    <property type="match status" value="1"/>
</dbReference>
<feature type="domain" description="Enoyl reductase (ER)" evidence="7">
    <location>
        <begin position="10"/>
        <end position="324"/>
    </location>
</feature>
<evidence type="ECO:0000256" key="5">
    <source>
        <dbReference type="RuleBase" id="RU361277"/>
    </source>
</evidence>
<dbReference type="Proteomes" id="UP000620124">
    <property type="component" value="Unassembled WGS sequence"/>
</dbReference>
<proteinExistence type="inferred from homology"/>
<accession>A0A8H6YDI9</accession>
<organism evidence="8 9">
    <name type="scientific">Mycena venus</name>
    <dbReference type="NCBI Taxonomy" id="2733690"/>
    <lineage>
        <taxon>Eukaryota</taxon>
        <taxon>Fungi</taxon>
        <taxon>Dikarya</taxon>
        <taxon>Basidiomycota</taxon>
        <taxon>Agaricomycotina</taxon>
        <taxon>Agaricomycetes</taxon>
        <taxon>Agaricomycetidae</taxon>
        <taxon>Agaricales</taxon>
        <taxon>Marasmiineae</taxon>
        <taxon>Mycenaceae</taxon>
        <taxon>Mycena</taxon>
    </lineage>
</organism>
<evidence type="ECO:0000259" key="7">
    <source>
        <dbReference type="SMART" id="SM00829"/>
    </source>
</evidence>
<dbReference type="PROSITE" id="PS00059">
    <property type="entry name" value="ADH_ZINC"/>
    <property type="match status" value="1"/>
</dbReference>
<dbReference type="AlphaFoldDB" id="A0A8H6YDI9"/>
<evidence type="ECO:0000256" key="4">
    <source>
        <dbReference type="ARBA" id="ARBA00023002"/>
    </source>
</evidence>
<dbReference type="EMBL" id="JACAZI010000006">
    <property type="protein sequence ID" value="KAF7357728.1"/>
    <property type="molecule type" value="Genomic_DNA"/>
</dbReference>
<evidence type="ECO:0000256" key="2">
    <source>
        <dbReference type="ARBA" id="ARBA00022723"/>
    </source>
</evidence>
<dbReference type="InterPro" id="IPR002328">
    <property type="entry name" value="ADH_Zn_CS"/>
</dbReference>
<dbReference type="SMART" id="SM00829">
    <property type="entry name" value="PKS_ER"/>
    <property type="match status" value="1"/>
</dbReference>
<dbReference type="FunFam" id="3.40.50.720:FF:000022">
    <property type="entry name" value="Cinnamyl alcohol dehydrogenase"/>
    <property type="match status" value="1"/>
</dbReference>
<feature type="region of interest" description="Disordered" evidence="6">
    <location>
        <begin position="340"/>
        <end position="417"/>
    </location>
</feature>
<keyword evidence="2 5" id="KW-0479">Metal-binding</keyword>
<feature type="compositionally biased region" description="Polar residues" evidence="6">
    <location>
        <begin position="369"/>
        <end position="388"/>
    </location>
</feature>
<dbReference type="GO" id="GO:0016616">
    <property type="term" value="F:oxidoreductase activity, acting on the CH-OH group of donors, NAD or NADP as acceptor"/>
    <property type="evidence" value="ECO:0007669"/>
    <property type="project" value="InterPro"/>
</dbReference>
<dbReference type="SUPFAM" id="SSF50129">
    <property type="entry name" value="GroES-like"/>
    <property type="match status" value="1"/>
</dbReference>
<dbReference type="InterPro" id="IPR013149">
    <property type="entry name" value="ADH-like_C"/>
</dbReference>
<dbReference type="PROSITE" id="PS00065">
    <property type="entry name" value="D_2_HYDROXYACID_DH_1"/>
    <property type="match status" value="1"/>
</dbReference>
<comment type="cofactor">
    <cofactor evidence="1 5">
        <name>Zn(2+)</name>
        <dbReference type="ChEBI" id="CHEBI:29105"/>
    </cofactor>
</comment>
<comment type="caution">
    <text evidence="8">The sequence shown here is derived from an EMBL/GenBank/DDBJ whole genome shotgun (WGS) entry which is preliminary data.</text>
</comment>
<evidence type="ECO:0000313" key="9">
    <source>
        <dbReference type="Proteomes" id="UP000620124"/>
    </source>
</evidence>
<dbReference type="InterPro" id="IPR020843">
    <property type="entry name" value="ER"/>
</dbReference>
<dbReference type="InterPro" id="IPR029752">
    <property type="entry name" value="D-isomer_DH_CS1"/>
</dbReference>
<dbReference type="InterPro" id="IPR011032">
    <property type="entry name" value="GroES-like_sf"/>
</dbReference>
<evidence type="ECO:0000256" key="6">
    <source>
        <dbReference type="SAM" id="MobiDB-lite"/>
    </source>
</evidence>
<keyword evidence="4" id="KW-0560">Oxidoreductase</keyword>
<dbReference type="Pfam" id="PF00107">
    <property type="entry name" value="ADH_zinc_N"/>
    <property type="match status" value="1"/>
</dbReference>
<reference evidence="8" key="1">
    <citation type="submission" date="2020-05" db="EMBL/GenBank/DDBJ databases">
        <title>Mycena genomes resolve the evolution of fungal bioluminescence.</title>
        <authorList>
            <person name="Tsai I.J."/>
        </authorList>
    </citation>
    <scope>NUCLEOTIDE SEQUENCE</scope>
    <source>
        <strain evidence="8">CCC161011</strain>
    </source>
</reference>
<dbReference type="SUPFAM" id="SSF51735">
    <property type="entry name" value="NAD(P)-binding Rossmann-fold domains"/>
    <property type="match status" value="1"/>
</dbReference>
<evidence type="ECO:0000313" key="8">
    <source>
        <dbReference type="EMBL" id="KAF7357728.1"/>
    </source>
</evidence>
<dbReference type="OrthoDB" id="1879366at2759"/>
<dbReference type="InterPro" id="IPR036291">
    <property type="entry name" value="NAD(P)-bd_dom_sf"/>
</dbReference>
<feature type="compositionally biased region" description="Polar residues" evidence="6">
    <location>
        <begin position="408"/>
        <end position="417"/>
    </location>
</feature>
<dbReference type="PANTHER" id="PTHR42683">
    <property type="entry name" value="ALDEHYDE REDUCTASE"/>
    <property type="match status" value="1"/>
</dbReference>
<dbReference type="InterPro" id="IPR047109">
    <property type="entry name" value="CAD-like"/>
</dbReference>
<dbReference type="Gene3D" id="3.40.50.720">
    <property type="entry name" value="NAD(P)-binding Rossmann-like Domain"/>
    <property type="match status" value="1"/>
</dbReference>
<comment type="similarity">
    <text evidence="5">Belongs to the zinc-containing alcohol dehydrogenase family.</text>
</comment>